<evidence type="ECO:0000313" key="3">
    <source>
        <dbReference type="Proteomes" id="UP000191408"/>
    </source>
</evidence>
<accession>A0A1V6NXN3</accession>
<evidence type="ECO:0000313" key="2">
    <source>
        <dbReference type="EMBL" id="OQD69380.1"/>
    </source>
</evidence>
<dbReference type="AlphaFoldDB" id="A0A1V6NXN3"/>
<dbReference type="Proteomes" id="UP000191408">
    <property type="component" value="Unassembled WGS sequence"/>
</dbReference>
<gene>
    <name evidence="2" type="ORF">PENPOL_c002G03337</name>
</gene>
<keyword evidence="3" id="KW-1185">Reference proteome</keyword>
<feature type="compositionally biased region" description="Basic and acidic residues" evidence="1">
    <location>
        <begin position="198"/>
        <end position="214"/>
    </location>
</feature>
<protein>
    <submittedName>
        <fullName evidence="2">Uncharacterized protein</fullName>
    </submittedName>
</protein>
<comment type="caution">
    <text evidence="2">The sequence shown here is derived from an EMBL/GenBank/DDBJ whole genome shotgun (WGS) entry which is preliminary data.</text>
</comment>
<feature type="region of interest" description="Disordered" evidence="1">
    <location>
        <begin position="198"/>
        <end position="220"/>
    </location>
</feature>
<name>A0A1V6NXN3_PENPO</name>
<dbReference type="EMBL" id="MDYM01000002">
    <property type="protein sequence ID" value="OQD69380.1"/>
    <property type="molecule type" value="Genomic_DNA"/>
</dbReference>
<dbReference type="OrthoDB" id="10442767at2759"/>
<proteinExistence type="predicted"/>
<sequence length="290" mass="32363">MTLTLSIYMGSSICMITRIPEHQLRYEDIQPRDSGESFEIARNAMNDSATGQQISGYIPGIRRIPACEGSGHSRVPLVAATPDQPTNPNSFARSPSHVSGTDITIYRTRFFEARAQMPGEYSQRYLKKRLIVETANPTESVPAFTQVITNLDDSEATTIPPFSQLCNMTFNESLESLLSAKGLWLVKLKMTTCQELARRKPNRDPDNLGERELDPSSDASPDTLQPGLCLLFDFVVNHFPRSIASLMHDSDDSLINVDGKAGTEKKAHIIYHFPRPKYGFPRTLATQIQL</sequence>
<evidence type="ECO:0000256" key="1">
    <source>
        <dbReference type="SAM" id="MobiDB-lite"/>
    </source>
</evidence>
<organism evidence="2 3">
    <name type="scientific">Penicillium polonicum</name>
    <dbReference type="NCBI Taxonomy" id="60169"/>
    <lineage>
        <taxon>Eukaryota</taxon>
        <taxon>Fungi</taxon>
        <taxon>Dikarya</taxon>
        <taxon>Ascomycota</taxon>
        <taxon>Pezizomycotina</taxon>
        <taxon>Eurotiomycetes</taxon>
        <taxon>Eurotiomycetidae</taxon>
        <taxon>Eurotiales</taxon>
        <taxon>Aspergillaceae</taxon>
        <taxon>Penicillium</taxon>
    </lineage>
</organism>
<reference evidence="3" key="1">
    <citation type="journal article" date="2017" name="Nat. Microbiol.">
        <title>Global analysis of biosynthetic gene clusters reveals vast potential of secondary metabolite production in Penicillium species.</title>
        <authorList>
            <person name="Nielsen J.C."/>
            <person name="Grijseels S."/>
            <person name="Prigent S."/>
            <person name="Ji B."/>
            <person name="Dainat J."/>
            <person name="Nielsen K.F."/>
            <person name="Frisvad J.C."/>
            <person name="Workman M."/>
            <person name="Nielsen J."/>
        </authorList>
    </citation>
    <scope>NUCLEOTIDE SEQUENCE [LARGE SCALE GENOMIC DNA]</scope>
    <source>
        <strain evidence="3">IBT 4502</strain>
    </source>
</reference>